<dbReference type="InterPro" id="IPR050328">
    <property type="entry name" value="Dev_Immune_Receptor"/>
</dbReference>
<dbReference type="CDD" id="cd00096">
    <property type="entry name" value="Ig"/>
    <property type="match status" value="1"/>
</dbReference>
<reference evidence="7" key="2">
    <citation type="submission" date="2025-08" db="UniProtKB">
        <authorList>
            <consortium name="Ensembl"/>
        </authorList>
    </citation>
    <scope>IDENTIFICATION</scope>
</reference>
<dbReference type="PROSITE" id="PS51450">
    <property type="entry name" value="LRR"/>
    <property type="match status" value="2"/>
</dbReference>
<protein>
    <recommendedName>
        <fullName evidence="9">Leucine-rich repeat-containing protein 66</fullName>
    </recommendedName>
</protein>
<feature type="compositionally biased region" description="Basic and acidic residues" evidence="4">
    <location>
        <begin position="561"/>
        <end position="572"/>
    </location>
</feature>
<dbReference type="AlphaFoldDB" id="A0A8B9T5J2"/>
<feature type="chain" id="PRO_5034892476" description="Leucine-rich repeat-containing protein 66" evidence="6">
    <location>
        <begin position="23"/>
        <end position="720"/>
    </location>
</feature>
<feature type="signal peptide" evidence="6">
    <location>
        <begin position="1"/>
        <end position="22"/>
    </location>
</feature>
<evidence type="ECO:0000313" key="8">
    <source>
        <dbReference type="Proteomes" id="UP000694400"/>
    </source>
</evidence>
<dbReference type="InterPro" id="IPR001611">
    <property type="entry name" value="Leu-rich_rpt"/>
</dbReference>
<dbReference type="SUPFAM" id="SSF48726">
    <property type="entry name" value="Immunoglobulin"/>
    <property type="match status" value="1"/>
</dbReference>
<dbReference type="InterPro" id="IPR036179">
    <property type="entry name" value="Ig-like_dom_sf"/>
</dbReference>
<dbReference type="Gene3D" id="2.60.40.10">
    <property type="entry name" value="Immunoglobulins"/>
    <property type="match status" value="1"/>
</dbReference>
<keyword evidence="1" id="KW-0433">Leucine-rich repeat</keyword>
<keyword evidence="5" id="KW-0812">Transmembrane</keyword>
<dbReference type="SMART" id="SM00369">
    <property type="entry name" value="LRR_TYP"/>
    <property type="match status" value="6"/>
</dbReference>
<feature type="region of interest" description="Disordered" evidence="4">
    <location>
        <begin position="639"/>
        <end position="720"/>
    </location>
</feature>
<evidence type="ECO:0008006" key="9">
    <source>
        <dbReference type="Google" id="ProtNLM"/>
    </source>
</evidence>
<evidence type="ECO:0000256" key="2">
    <source>
        <dbReference type="ARBA" id="ARBA00022729"/>
    </source>
</evidence>
<evidence type="ECO:0000256" key="3">
    <source>
        <dbReference type="ARBA" id="ARBA00022737"/>
    </source>
</evidence>
<organism evidence="7 8">
    <name type="scientific">Anas platyrhynchos</name>
    <name type="common">Mallard</name>
    <name type="synonym">Anas boschas</name>
    <dbReference type="NCBI Taxonomy" id="8839"/>
    <lineage>
        <taxon>Eukaryota</taxon>
        <taxon>Metazoa</taxon>
        <taxon>Chordata</taxon>
        <taxon>Craniata</taxon>
        <taxon>Vertebrata</taxon>
        <taxon>Euteleostomi</taxon>
        <taxon>Archelosauria</taxon>
        <taxon>Archosauria</taxon>
        <taxon>Dinosauria</taxon>
        <taxon>Saurischia</taxon>
        <taxon>Theropoda</taxon>
        <taxon>Coelurosauria</taxon>
        <taxon>Aves</taxon>
        <taxon>Neognathae</taxon>
        <taxon>Galloanserae</taxon>
        <taxon>Anseriformes</taxon>
        <taxon>Anatidae</taxon>
        <taxon>Anatinae</taxon>
        <taxon>Anas</taxon>
    </lineage>
</organism>
<reference evidence="7" key="3">
    <citation type="submission" date="2025-09" db="UniProtKB">
        <authorList>
            <consortium name="Ensembl"/>
        </authorList>
    </citation>
    <scope>IDENTIFICATION</scope>
</reference>
<feature type="compositionally biased region" description="Low complexity" evidence="4">
    <location>
        <begin position="610"/>
        <end position="625"/>
    </location>
</feature>
<dbReference type="GO" id="GO:0031012">
    <property type="term" value="C:extracellular matrix"/>
    <property type="evidence" value="ECO:0007669"/>
    <property type="project" value="TreeGrafter"/>
</dbReference>
<reference evidence="7" key="1">
    <citation type="submission" date="2019-08" db="EMBL/GenBank/DDBJ databases">
        <title>Three high-quality genomes provides insights into domestication of ducks.</title>
        <authorList>
            <person name="Hou Z.C."/>
            <person name="Zhu F."/>
            <person name="Yin Z.T."/>
            <person name="Zhang F."/>
        </authorList>
    </citation>
    <scope>NUCLEOTIDE SEQUENCE [LARGE SCALE GENOMIC DNA]</scope>
</reference>
<dbReference type="Pfam" id="PF13855">
    <property type="entry name" value="LRR_8"/>
    <property type="match status" value="2"/>
</dbReference>
<feature type="transmembrane region" description="Helical" evidence="5">
    <location>
        <begin position="347"/>
        <end position="373"/>
    </location>
</feature>
<dbReference type="Proteomes" id="UP000694400">
    <property type="component" value="Chromosome 4"/>
</dbReference>
<sequence length="720" mass="81007">MDNLHLSIIAVVLYFNIPGLVGTKSQKFLNAHHHSDCRWDGKFSVNCSFAGLSAIPEAISQTALTADFSYNNITTLLCANGRNEDWMLKHLNLSNNLISELSITAFRNVPALETLNLNGNSINTLVLDIPTAAHASKTYGKVHHFLPALKVLLAERNYLNAVPRGLGLLQSLQSVHLSFNNILRIDQNDFQNCSQLKTIYLQNNKITTIHADAFQGLNNLQVVDLRENALTTVLPNNLTLQAKYPLLLNTFSFVFSFLSGNGVSWWTPKGRISEGSSRPHMTLDKWSSLVIHNAEKNAEGLYMCTFNTTKKYLIYNVQVKEQVSTSLVRKTRDTNPDFRQERAKVDFTLAICLSVFITFFCAFCLGVFARPYLVRLWMCMHRNKSRGSEHTYSNEAFADETLRRERYTSQPPTRQQNLSAIYENFSKSTRAVPADADHLYECITDSMVHTPNAEQYPNQNKKKTDMKKDPKTLLVHSTTCTTEGAAERGHIADFFGDSSSDEGTAFTMSDESSLEDFEPEQTGASSSLPAPQPSLEKADADSESVYCSARPEHPNTAAELEQARKNEDKHNVNLENASDGFRYYQLLRRYYKSNTIMAKAASPNTDKRSNSVNTSDSDSISSSQKVSESFDYFTSEESTIQNSISDSPRKHDTDFSSTSLSLKPSPSYARNTENAPEDTDLQLQFPIRPQHFPRSSPTEQERACTRGKHRRAHGWELLRK</sequence>
<dbReference type="GO" id="GO:0005615">
    <property type="term" value="C:extracellular space"/>
    <property type="evidence" value="ECO:0007669"/>
    <property type="project" value="TreeGrafter"/>
</dbReference>
<evidence type="ECO:0000256" key="6">
    <source>
        <dbReference type="SAM" id="SignalP"/>
    </source>
</evidence>
<dbReference type="SUPFAM" id="SSF52058">
    <property type="entry name" value="L domain-like"/>
    <property type="match status" value="1"/>
</dbReference>
<evidence type="ECO:0000256" key="4">
    <source>
        <dbReference type="SAM" id="MobiDB-lite"/>
    </source>
</evidence>
<dbReference type="InterPro" id="IPR013783">
    <property type="entry name" value="Ig-like_fold"/>
</dbReference>
<name>A0A8B9T5J2_ANAPL</name>
<dbReference type="PANTHER" id="PTHR24373:SF370">
    <property type="entry name" value="FISH-LIPS, ISOFORM E"/>
    <property type="match status" value="1"/>
</dbReference>
<evidence type="ECO:0000256" key="5">
    <source>
        <dbReference type="SAM" id="Phobius"/>
    </source>
</evidence>
<feature type="region of interest" description="Disordered" evidence="4">
    <location>
        <begin position="601"/>
        <end position="625"/>
    </location>
</feature>
<keyword evidence="2 6" id="KW-0732">Signal</keyword>
<keyword evidence="3" id="KW-0677">Repeat</keyword>
<dbReference type="Gene3D" id="3.80.10.10">
    <property type="entry name" value="Ribonuclease Inhibitor"/>
    <property type="match status" value="2"/>
</dbReference>
<evidence type="ECO:0000313" key="7">
    <source>
        <dbReference type="Ensembl" id="ENSAPLP00020016307.1"/>
    </source>
</evidence>
<proteinExistence type="predicted"/>
<evidence type="ECO:0000256" key="1">
    <source>
        <dbReference type="ARBA" id="ARBA00022614"/>
    </source>
</evidence>
<feature type="compositionally biased region" description="Low complexity" evidence="4">
    <location>
        <begin position="656"/>
        <end position="667"/>
    </location>
</feature>
<feature type="compositionally biased region" description="Low complexity" evidence="4">
    <location>
        <begin position="524"/>
        <end position="535"/>
    </location>
</feature>
<dbReference type="InterPro" id="IPR003591">
    <property type="entry name" value="Leu-rich_rpt_typical-subtyp"/>
</dbReference>
<feature type="region of interest" description="Disordered" evidence="4">
    <location>
        <begin position="451"/>
        <end position="470"/>
    </location>
</feature>
<keyword evidence="5" id="KW-0472">Membrane</keyword>
<dbReference type="Ensembl" id="ENSAPLT00020017596.1">
    <property type="protein sequence ID" value="ENSAPLP00020016307.1"/>
    <property type="gene ID" value="ENSAPLG00020011751.1"/>
</dbReference>
<keyword evidence="5" id="KW-1133">Transmembrane helix</keyword>
<accession>A0A8B9T5J2</accession>
<feature type="region of interest" description="Disordered" evidence="4">
    <location>
        <begin position="493"/>
        <end position="572"/>
    </location>
</feature>
<dbReference type="InterPro" id="IPR032675">
    <property type="entry name" value="LRR_dom_sf"/>
</dbReference>
<feature type="compositionally biased region" description="Polar residues" evidence="4">
    <location>
        <begin position="497"/>
        <end position="511"/>
    </location>
</feature>
<dbReference type="PANTHER" id="PTHR24373">
    <property type="entry name" value="SLIT RELATED LEUCINE-RICH REPEAT NEURONAL PROTEIN"/>
    <property type="match status" value="1"/>
</dbReference>